<dbReference type="GO" id="GO:0008410">
    <property type="term" value="F:CoA-transferase activity"/>
    <property type="evidence" value="ECO:0007669"/>
    <property type="project" value="TreeGrafter"/>
</dbReference>
<dbReference type="PANTHER" id="PTHR48207:SF3">
    <property type="entry name" value="SUCCINATE--HYDROXYMETHYLGLUTARATE COA-TRANSFERASE"/>
    <property type="match status" value="1"/>
</dbReference>
<evidence type="ECO:0000256" key="1">
    <source>
        <dbReference type="ARBA" id="ARBA00022679"/>
    </source>
</evidence>
<comment type="caution">
    <text evidence="2">The sequence shown here is derived from an EMBL/GenBank/DDBJ whole genome shotgun (WGS) entry which is preliminary data.</text>
</comment>
<evidence type="ECO:0000313" key="2">
    <source>
        <dbReference type="EMBL" id="MTD16176.1"/>
    </source>
</evidence>
<dbReference type="SUPFAM" id="SSF89796">
    <property type="entry name" value="CoA-transferase family III (CaiB/BaiF)"/>
    <property type="match status" value="1"/>
</dbReference>
<dbReference type="Proteomes" id="UP000460221">
    <property type="component" value="Unassembled WGS sequence"/>
</dbReference>
<keyword evidence="1 2" id="KW-0808">Transferase</keyword>
<dbReference type="EMBL" id="WLYK01000008">
    <property type="protein sequence ID" value="MTD16176.1"/>
    <property type="molecule type" value="Genomic_DNA"/>
</dbReference>
<evidence type="ECO:0000313" key="3">
    <source>
        <dbReference type="Proteomes" id="UP000460221"/>
    </source>
</evidence>
<dbReference type="Gene3D" id="3.40.50.10540">
    <property type="entry name" value="Crotonobetainyl-coa:carnitine coa-transferase, domain 1"/>
    <property type="match status" value="1"/>
</dbReference>
<dbReference type="InterPro" id="IPR003673">
    <property type="entry name" value="CoA-Trfase_fam_III"/>
</dbReference>
<protein>
    <submittedName>
        <fullName evidence="2">CoA transferase</fullName>
    </submittedName>
</protein>
<keyword evidence="3" id="KW-1185">Reference proteome</keyword>
<dbReference type="InterPro" id="IPR044855">
    <property type="entry name" value="CoA-Trfase_III_dom3_sf"/>
</dbReference>
<organism evidence="2 3">
    <name type="scientific">Nakamurella alba</name>
    <dbReference type="NCBI Taxonomy" id="2665158"/>
    <lineage>
        <taxon>Bacteria</taxon>
        <taxon>Bacillati</taxon>
        <taxon>Actinomycetota</taxon>
        <taxon>Actinomycetes</taxon>
        <taxon>Nakamurellales</taxon>
        <taxon>Nakamurellaceae</taxon>
        <taxon>Nakamurella</taxon>
    </lineage>
</organism>
<dbReference type="PANTHER" id="PTHR48207">
    <property type="entry name" value="SUCCINATE--HYDROXYMETHYLGLUTARATE COA-TRANSFERASE"/>
    <property type="match status" value="1"/>
</dbReference>
<dbReference type="Gene3D" id="3.30.1540.10">
    <property type="entry name" value="formyl-coa transferase, domain 3"/>
    <property type="match status" value="1"/>
</dbReference>
<proteinExistence type="predicted"/>
<dbReference type="AlphaFoldDB" id="A0A7K1FPV1"/>
<dbReference type="InterPro" id="IPR050483">
    <property type="entry name" value="CoA-transferase_III_domain"/>
</dbReference>
<dbReference type="InterPro" id="IPR023606">
    <property type="entry name" value="CoA-Trfase_III_dom_1_sf"/>
</dbReference>
<reference evidence="2 3" key="1">
    <citation type="submission" date="2019-11" db="EMBL/GenBank/DDBJ databases">
        <authorList>
            <person name="Jiang L.-Q."/>
        </authorList>
    </citation>
    <scope>NUCLEOTIDE SEQUENCE [LARGE SCALE GENOMIC DNA]</scope>
    <source>
        <strain evidence="2 3">YIM 132087</strain>
    </source>
</reference>
<dbReference type="RefSeq" id="WP_322098178.1">
    <property type="nucleotide sequence ID" value="NZ_WLYK01000008.1"/>
</dbReference>
<gene>
    <name evidence="2" type="ORF">GIS00_19740</name>
</gene>
<name>A0A7K1FPV1_9ACTN</name>
<sequence>MTTLPLDDITVVGLEQAVAAPYATRLLADLGARVIKIEHPDGGDFARGYDAVVGGQSSVFVWLNRGKQSVQLDLKNPVGRAALEGVLATADVFVTNLSPRALAALELDVAAVVARHPGLIVCAVSGYAPDGPQPERKAYDALVQAEAGLMAITGAPDAPAKTGISVADIAAGSFAYSGVLAALRHRDRTGEVLPVQVPLFGALTEWMSYPLYYTMYGGAAPTPMGTAHPTIAPYGAVHTADGRRLMIAVQNDREWRRLCLEVLDAPDLLQDPRLHTNELRVAHRAELDLLLDRAFRTVPENDLVDRLENARLAWARLNEIEDLEVHPELGVAARWLATPTPEGVVRTLTPIATPGGRVARDGAVPALGEHTATVLEGLAAPAGAAETTIPRGRETA</sequence>
<dbReference type="Pfam" id="PF02515">
    <property type="entry name" value="CoA_transf_3"/>
    <property type="match status" value="1"/>
</dbReference>
<accession>A0A7K1FPV1</accession>